<keyword evidence="1" id="KW-0808">Transferase</keyword>
<accession>A0ABS9CMJ7</accession>
<dbReference type="GO" id="GO:0016301">
    <property type="term" value="F:kinase activity"/>
    <property type="evidence" value="ECO:0007669"/>
    <property type="project" value="UniProtKB-KW"/>
</dbReference>
<dbReference type="PANTHER" id="PTHR42774">
    <property type="entry name" value="PHOSPHOTRANSFERASE SYSTEM TRANSPORT PROTEIN"/>
    <property type="match status" value="1"/>
</dbReference>
<dbReference type="InterPro" id="IPR029056">
    <property type="entry name" value="Ribokinase-like"/>
</dbReference>
<proteinExistence type="predicted"/>
<dbReference type="Pfam" id="PF00294">
    <property type="entry name" value="PfkB"/>
    <property type="match status" value="1"/>
</dbReference>
<dbReference type="InterPro" id="IPR052562">
    <property type="entry name" value="Ketohexokinase-related"/>
</dbReference>
<dbReference type="Gene3D" id="3.40.1190.20">
    <property type="match status" value="1"/>
</dbReference>
<dbReference type="EMBL" id="JAFBIT010000002">
    <property type="protein sequence ID" value="MCF2652370.1"/>
    <property type="molecule type" value="Genomic_DNA"/>
</dbReference>
<sequence length="324" mass="34905">MERNVKKKYQIAGYDMPCVDLAVNVDVFPKPNGGTGVRDLSWQGGGKVATGMVAAARLGAKCAMLGAVGDDDYGQFVLRDFERHGIDVHGMQVRPGRTTSLSIVLSDRETNGRSIVYRTGTAEAAMPGTLDESVLADCEWFFISRGSEVCLDAARKAKAAGAKVIIDADSYDSNVMENLDLIDAFVASEFVYDVLFKDKNYEENCKKVFEMGPPVVVFTLGPHGCVGYSKDGFFQLDSYDVQVADTVGAGDVFHGAFAVGMVEGMTALEAAKLATAVACIKCTRIGGRAGIPDRATVEKFMKTGEIDYTEIDQRTAFYGKGLQL</sequence>
<evidence type="ECO:0000313" key="4">
    <source>
        <dbReference type="EMBL" id="MCF2652370.1"/>
    </source>
</evidence>
<organism evidence="4 5">
    <name type="scientific">Anaeromassilibacillus senegalensis</name>
    <dbReference type="NCBI Taxonomy" id="1673717"/>
    <lineage>
        <taxon>Bacteria</taxon>
        <taxon>Bacillati</taxon>
        <taxon>Bacillota</taxon>
        <taxon>Clostridia</taxon>
        <taxon>Eubacteriales</taxon>
        <taxon>Acutalibacteraceae</taxon>
        <taxon>Anaeromassilibacillus</taxon>
    </lineage>
</organism>
<evidence type="ECO:0000256" key="1">
    <source>
        <dbReference type="ARBA" id="ARBA00022679"/>
    </source>
</evidence>
<dbReference type="Proteomes" id="UP001299220">
    <property type="component" value="Unassembled WGS sequence"/>
</dbReference>
<dbReference type="SUPFAM" id="SSF53613">
    <property type="entry name" value="Ribokinase-like"/>
    <property type="match status" value="1"/>
</dbReference>
<keyword evidence="5" id="KW-1185">Reference proteome</keyword>
<gene>
    <name evidence="4" type="ORF">JQM67_07130</name>
</gene>
<dbReference type="PANTHER" id="PTHR42774:SF3">
    <property type="entry name" value="KETOHEXOKINASE"/>
    <property type="match status" value="1"/>
</dbReference>
<dbReference type="PROSITE" id="PS00584">
    <property type="entry name" value="PFKB_KINASES_2"/>
    <property type="match status" value="1"/>
</dbReference>
<name>A0ABS9CMJ7_9FIRM</name>
<evidence type="ECO:0000256" key="2">
    <source>
        <dbReference type="ARBA" id="ARBA00022777"/>
    </source>
</evidence>
<evidence type="ECO:0000259" key="3">
    <source>
        <dbReference type="Pfam" id="PF00294"/>
    </source>
</evidence>
<dbReference type="InterPro" id="IPR011611">
    <property type="entry name" value="PfkB_dom"/>
</dbReference>
<protein>
    <submittedName>
        <fullName evidence="4">Carbohydrate kinase family protein</fullName>
    </submittedName>
</protein>
<evidence type="ECO:0000313" key="5">
    <source>
        <dbReference type="Proteomes" id="UP001299220"/>
    </source>
</evidence>
<reference evidence="4 5" key="1">
    <citation type="submission" date="2020-12" db="EMBL/GenBank/DDBJ databases">
        <title>Whole genome sequences of gut porcine anaerobes.</title>
        <authorList>
            <person name="Kubasova T."/>
            <person name="Jahodarova E."/>
            <person name="Rychlik I."/>
        </authorList>
    </citation>
    <scope>NUCLEOTIDE SEQUENCE [LARGE SCALE GENOMIC DNA]</scope>
    <source>
        <strain evidence="4 5">An867</strain>
    </source>
</reference>
<feature type="domain" description="Carbohydrate kinase PfkB" evidence="3">
    <location>
        <begin position="19"/>
        <end position="293"/>
    </location>
</feature>
<dbReference type="InterPro" id="IPR002173">
    <property type="entry name" value="Carboh/pur_kinase_PfkB_CS"/>
</dbReference>
<comment type="caution">
    <text evidence="4">The sequence shown here is derived from an EMBL/GenBank/DDBJ whole genome shotgun (WGS) entry which is preliminary data.</text>
</comment>
<keyword evidence="2 4" id="KW-0418">Kinase</keyword>